<keyword evidence="3" id="KW-0472">Membrane</keyword>
<keyword evidence="1" id="KW-0807">Transducer</keyword>
<dbReference type="InterPro" id="IPR029150">
    <property type="entry name" value="dCache_3"/>
</dbReference>
<feature type="domain" description="HAMP" evidence="5">
    <location>
        <begin position="318"/>
        <end position="372"/>
    </location>
</feature>
<dbReference type="SUPFAM" id="SSF103190">
    <property type="entry name" value="Sensory domain-like"/>
    <property type="match status" value="1"/>
</dbReference>
<dbReference type="Gene3D" id="6.10.340.10">
    <property type="match status" value="1"/>
</dbReference>
<evidence type="ECO:0000256" key="2">
    <source>
        <dbReference type="ARBA" id="ARBA00029447"/>
    </source>
</evidence>
<dbReference type="Pfam" id="PF00672">
    <property type="entry name" value="HAMP"/>
    <property type="match status" value="1"/>
</dbReference>
<proteinExistence type="inferred from homology"/>
<evidence type="ECO:0000313" key="6">
    <source>
        <dbReference type="EMBL" id="SFV74706.1"/>
    </source>
</evidence>
<dbReference type="GO" id="GO:0016020">
    <property type="term" value="C:membrane"/>
    <property type="evidence" value="ECO:0007669"/>
    <property type="project" value="InterPro"/>
</dbReference>
<dbReference type="GO" id="GO:0007165">
    <property type="term" value="P:signal transduction"/>
    <property type="evidence" value="ECO:0007669"/>
    <property type="project" value="UniProtKB-KW"/>
</dbReference>
<name>A0A1W1D2S4_9ZZZZ</name>
<reference evidence="6" key="1">
    <citation type="submission" date="2016-10" db="EMBL/GenBank/DDBJ databases">
        <authorList>
            <person name="de Groot N.N."/>
        </authorList>
    </citation>
    <scope>NUCLEOTIDE SEQUENCE</scope>
</reference>
<gene>
    <name evidence="6" type="ORF">MNB_SM-3-1421</name>
</gene>
<dbReference type="Pfam" id="PF14827">
    <property type="entry name" value="dCache_3"/>
    <property type="match status" value="1"/>
</dbReference>
<dbReference type="CDD" id="cd06225">
    <property type="entry name" value="HAMP"/>
    <property type="match status" value="1"/>
</dbReference>
<evidence type="ECO:0000259" key="5">
    <source>
        <dbReference type="PROSITE" id="PS50885"/>
    </source>
</evidence>
<sequence length="649" mass="73521">MQKKQSLARKIYIAISVIAVIGLVILGSLFYKKLKVLENQFYTTLEKNINSIYALKIEEKKNVGMTNVLALANDSILIEALKTNNRSLAIYEIRRLMKNYKKYTNLKDVKIHMHTKDAHSFLRAWKIQKYGDDLSSFRKTIMWVKEHKKPLAAIELGRAGLVLRAVAPMFDKDGEYVGSIEFMQTPNSIASDLQKKHMEFLVAFKKRYLNIATLLNHAKPLGDDYVLALKDDEYNTQFYDELQHIKIKPTMDTKDFHIITIPLKDFSGNIVAYAMIGKNKKEIQSVLDNVIKERFATLMMVLGIIFLIVLSIIVVMKKVVLQPIEELKEKIKELSSGSGDLTHELVVVNNDEIGEVYEYMNQFIHILREQFVEINSGIEDNKAIVSQSEKSSTVLEESIATQNESINKIVNVTKEVNFSLENAEEKVTKTFEDVNQTKVFLSSMLKVLDDLVHQIEQQTENENDIFSKVNTLVDQTNQIQDIVTIIKDIADQTNLLALNAAIEAARAGEHGRGFAVVADEVRQLAERTQKSLTEIEVGITSIIQSVDEVEADIQNNKESFTQMGENTSLLIEKTNNTVESLDTTLQAAKDATKETDKINKHMTILLQSNTTLIQETKKVAGLLDSLRGIAQKLTHTSKNLIDTISQFKF</sequence>
<evidence type="ECO:0000256" key="3">
    <source>
        <dbReference type="SAM" id="Phobius"/>
    </source>
</evidence>
<protein>
    <submittedName>
        <fullName evidence="6">Methyl-accepting chemotaxis protein</fullName>
    </submittedName>
</protein>
<dbReference type="SUPFAM" id="SSF58104">
    <property type="entry name" value="Methyl-accepting chemotaxis protein (MCP) signaling domain"/>
    <property type="match status" value="1"/>
</dbReference>
<dbReference type="AlphaFoldDB" id="A0A1W1D2S4"/>
<accession>A0A1W1D2S4</accession>
<dbReference type="PANTHER" id="PTHR32089">
    <property type="entry name" value="METHYL-ACCEPTING CHEMOTAXIS PROTEIN MCPB"/>
    <property type="match status" value="1"/>
</dbReference>
<dbReference type="SMART" id="SM00304">
    <property type="entry name" value="HAMP"/>
    <property type="match status" value="1"/>
</dbReference>
<dbReference type="InterPro" id="IPR004089">
    <property type="entry name" value="MCPsignal_dom"/>
</dbReference>
<organism evidence="6">
    <name type="scientific">hydrothermal vent metagenome</name>
    <dbReference type="NCBI Taxonomy" id="652676"/>
    <lineage>
        <taxon>unclassified sequences</taxon>
        <taxon>metagenomes</taxon>
        <taxon>ecological metagenomes</taxon>
    </lineage>
</organism>
<feature type="transmembrane region" description="Helical" evidence="3">
    <location>
        <begin position="12"/>
        <end position="31"/>
    </location>
</feature>
<dbReference type="PROSITE" id="PS50111">
    <property type="entry name" value="CHEMOTAXIS_TRANSDUC_2"/>
    <property type="match status" value="1"/>
</dbReference>
<dbReference type="Gene3D" id="1.10.287.950">
    <property type="entry name" value="Methyl-accepting chemotaxis protein"/>
    <property type="match status" value="1"/>
</dbReference>
<evidence type="ECO:0000259" key="4">
    <source>
        <dbReference type="PROSITE" id="PS50111"/>
    </source>
</evidence>
<dbReference type="PANTHER" id="PTHR32089:SF112">
    <property type="entry name" value="LYSOZYME-LIKE PROTEIN-RELATED"/>
    <property type="match status" value="1"/>
</dbReference>
<keyword evidence="3" id="KW-1133">Transmembrane helix</keyword>
<comment type="similarity">
    <text evidence="2">Belongs to the methyl-accepting chemotaxis (MCP) protein family.</text>
</comment>
<feature type="transmembrane region" description="Helical" evidence="3">
    <location>
        <begin position="295"/>
        <end position="316"/>
    </location>
</feature>
<feature type="domain" description="Methyl-accepting transducer" evidence="4">
    <location>
        <begin position="377"/>
        <end position="624"/>
    </location>
</feature>
<evidence type="ECO:0000256" key="1">
    <source>
        <dbReference type="ARBA" id="ARBA00023224"/>
    </source>
</evidence>
<keyword evidence="3" id="KW-0812">Transmembrane</keyword>
<dbReference type="InterPro" id="IPR003660">
    <property type="entry name" value="HAMP_dom"/>
</dbReference>
<dbReference type="Pfam" id="PF00015">
    <property type="entry name" value="MCPsignal"/>
    <property type="match status" value="1"/>
</dbReference>
<dbReference type="PROSITE" id="PS50885">
    <property type="entry name" value="HAMP"/>
    <property type="match status" value="1"/>
</dbReference>
<dbReference type="InterPro" id="IPR029151">
    <property type="entry name" value="Sensor-like_sf"/>
</dbReference>
<dbReference type="EMBL" id="FPHP01000003">
    <property type="protein sequence ID" value="SFV74706.1"/>
    <property type="molecule type" value="Genomic_DNA"/>
</dbReference>
<dbReference type="SMART" id="SM00283">
    <property type="entry name" value="MA"/>
    <property type="match status" value="1"/>
</dbReference>